<gene>
    <name evidence="1" type="ORF">ACFSJF_14240</name>
</gene>
<sequence>MREVREGKVGEAKTYLIPMRKMVDYAVEWMNKNRT</sequence>
<dbReference type="RefSeq" id="WP_377558185.1">
    <property type="nucleotide sequence ID" value="NZ_JBHUHQ010000019.1"/>
</dbReference>
<protein>
    <submittedName>
        <fullName evidence="1">Uncharacterized protein</fullName>
    </submittedName>
</protein>
<name>A0ABW4W556_9BACI</name>
<dbReference type="InterPro" id="IPR028345">
    <property type="entry name" value="Antibiotic_NAT-like"/>
</dbReference>
<dbReference type="Proteomes" id="UP001597383">
    <property type="component" value="Unassembled WGS sequence"/>
</dbReference>
<evidence type="ECO:0000313" key="1">
    <source>
        <dbReference type="EMBL" id="MFD2045435.1"/>
    </source>
</evidence>
<reference evidence="2" key="1">
    <citation type="journal article" date="2019" name="Int. J. Syst. Evol. Microbiol.">
        <title>The Global Catalogue of Microorganisms (GCM) 10K type strain sequencing project: providing services to taxonomists for standard genome sequencing and annotation.</title>
        <authorList>
            <consortium name="The Broad Institute Genomics Platform"/>
            <consortium name="The Broad Institute Genome Sequencing Center for Infectious Disease"/>
            <person name="Wu L."/>
            <person name="Ma J."/>
        </authorList>
    </citation>
    <scope>NUCLEOTIDE SEQUENCE [LARGE SCALE GENOMIC DNA]</scope>
    <source>
        <strain evidence="2">R28</strain>
    </source>
</reference>
<accession>A0ABW4W556</accession>
<evidence type="ECO:0000313" key="2">
    <source>
        <dbReference type="Proteomes" id="UP001597383"/>
    </source>
</evidence>
<proteinExistence type="predicted"/>
<dbReference type="SUPFAM" id="SSF110710">
    <property type="entry name" value="TTHA0583/YokD-like"/>
    <property type="match status" value="1"/>
</dbReference>
<keyword evidence="2" id="KW-1185">Reference proteome</keyword>
<dbReference type="EMBL" id="JBHUHQ010000019">
    <property type="protein sequence ID" value="MFD2045435.1"/>
    <property type="molecule type" value="Genomic_DNA"/>
</dbReference>
<comment type="caution">
    <text evidence="1">The sequence shown here is derived from an EMBL/GenBank/DDBJ whole genome shotgun (WGS) entry which is preliminary data.</text>
</comment>
<organism evidence="1 2">
    <name type="scientific">Ornithinibacillus salinisoli</name>
    <dbReference type="NCBI Taxonomy" id="1848459"/>
    <lineage>
        <taxon>Bacteria</taxon>
        <taxon>Bacillati</taxon>
        <taxon>Bacillota</taxon>
        <taxon>Bacilli</taxon>
        <taxon>Bacillales</taxon>
        <taxon>Bacillaceae</taxon>
        <taxon>Ornithinibacillus</taxon>
    </lineage>
</organism>